<dbReference type="InterPro" id="IPR036249">
    <property type="entry name" value="Thioredoxin-like_sf"/>
</dbReference>
<dbReference type="STRING" id="946333.A4W93_10385"/>
<evidence type="ECO:0000259" key="3">
    <source>
        <dbReference type="Pfam" id="PF00462"/>
    </source>
</evidence>
<dbReference type="InterPro" id="IPR002109">
    <property type="entry name" value="Glutaredoxin"/>
</dbReference>
<organism evidence="5 6">
    <name type="scientific">Piscinibacter gummiphilus</name>
    <dbReference type="NCBI Taxonomy" id="946333"/>
    <lineage>
        <taxon>Bacteria</taxon>
        <taxon>Pseudomonadati</taxon>
        <taxon>Pseudomonadota</taxon>
        <taxon>Betaproteobacteria</taxon>
        <taxon>Burkholderiales</taxon>
        <taxon>Sphaerotilaceae</taxon>
        <taxon>Piscinibacter</taxon>
    </lineage>
</organism>
<feature type="region of interest" description="Disordered" evidence="1">
    <location>
        <begin position="47"/>
        <end position="72"/>
    </location>
</feature>
<feature type="domain" description="Glutaredoxin" evidence="3">
    <location>
        <begin position="86"/>
        <end position="144"/>
    </location>
</feature>
<dbReference type="KEGG" id="rgu:A4W93_10385"/>
<dbReference type="PROSITE" id="PS51354">
    <property type="entry name" value="GLUTAREDOXIN_2"/>
    <property type="match status" value="1"/>
</dbReference>
<feature type="compositionally biased region" description="Low complexity" evidence="1">
    <location>
        <begin position="185"/>
        <end position="208"/>
    </location>
</feature>
<evidence type="ECO:0000256" key="1">
    <source>
        <dbReference type="SAM" id="MobiDB-lite"/>
    </source>
</evidence>
<accession>A0A1W6L7T5</accession>
<dbReference type="InterPro" id="IPR025392">
    <property type="entry name" value="DUF4124"/>
</dbReference>
<gene>
    <name evidence="5" type="ORF">A4W93_10385</name>
</gene>
<evidence type="ECO:0000256" key="2">
    <source>
        <dbReference type="SAM" id="SignalP"/>
    </source>
</evidence>
<proteinExistence type="predicted"/>
<evidence type="ECO:0000313" key="6">
    <source>
        <dbReference type="Proteomes" id="UP000193427"/>
    </source>
</evidence>
<reference evidence="5 6" key="1">
    <citation type="submission" date="2016-04" db="EMBL/GenBank/DDBJ databases">
        <title>Complete genome sequence of natural rubber-degrading, novel Gram-negative bacterium, Rhizobacter gummiphilus strain NS21.</title>
        <authorList>
            <person name="Tabata M."/>
            <person name="Kasai D."/>
            <person name="Fukuda M."/>
        </authorList>
    </citation>
    <scope>NUCLEOTIDE SEQUENCE [LARGE SCALE GENOMIC DNA]</scope>
    <source>
        <strain evidence="5 6">NS21</strain>
    </source>
</reference>
<name>A0A1W6L7T5_9BURK</name>
<dbReference type="Gene3D" id="3.40.30.10">
    <property type="entry name" value="Glutaredoxin"/>
    <property type="match status" value="1"/>
</dbReference>
<dbReference type="Pfam" id="PF13511">
    <property type="entry name" value="DUF4124"/>
    <property type="match status" value="1"/>
</dbReference>
<feature type="chain" id="PRO_5043321470" evidence="2">
    <location>
        <begin position="34"/>
        <end position="217"/>
    </location>
</feature>
<dbReference type="Proteomes" id="UP000193427">
    <property type="component" value="Chromosome"/>
</dbReference>
<feature type="signal peptide" evidence="2">
    <location>
        <begin position="1"/>
        <end position="33"/>
    </location>
</feature>
<keyword evidence="2" id="KW-0732">Signal</keyword>
<dbReference type="SUPFAM" id="SSF52833">
    <property type="entry name" value="Thioredoxin-like"/>
    <property type="match status" value="1"/>
</dbReference>
<dbReference type="AlphaFoldDB" id="A0A1W6L7T5"/>
<feature type="domain" description="DUF4124" evidence="4">
    <location>
        <begin position="22"/>
        <end position="57"/>
    </location>
</feature>
<dbReference type="EMBL" id="CP015118">
    <property type="protein sequence ID" value="ARN20276.1"/>
    <property type="molecule type" value="Genomic_DNA"/>
</dbReference>
<keyword evidence="6" id="KW-1185">Reference proteome</keyword>
<dbReference type="Pfam" id="PF00462">
    <property type="entry name" value="Glutaredoxin"/>
    <property type="match status" value="1"/>
</dbReference>
<evidence type="ECO:0000259" key="4">
    <source>
        <dbReference type="Pfam" id="PF13511"/>
    </source>
</evidence>
<sequence>MFPTPRSASHRAVRLAALAVLSASALASMPAHALYKVVGPDGKVTYTDRPPVSPENKVGSVNTTGGGGSDASLPYELRQAAQRYPVVLYTTASCGPCESARALLRQRGIPFTERTVVTPADSAAMQRLIGRTDVPAVTVGSQVIGGYNASETNTYLDAAGYPKRSMLPANYAAPAAAPLTSGAAPAAAAPAPASAPAAPTEPAAAPAAPGTPPGFKF</sequence>
<protein>
    <submittedName>
        <fullName evidence="5">Uncharacterized protein</fullName>
    </submittedName>
</protein>
<feature type="region of interest" description="Disordered" evidence="1">
    <location>
        <begin position="185"/>
        <end position="217"/>
    </location>
</feature>
<dbReference type="CDD" id="cd02976">
    <property type="entry name" value="NrdH"/>
    <property type="match status" value="1"/>
</dbReference>
<dbReference type="OrthoDB" id="8794394at2"/>
<evidence type="ECO:0000313" key="5">
    <source>
        <dbReference type="EMBL" id="ARN20276.1"/>
    </source>
</evidence>